<sequence length="187" mass="19348">MLRKLGMAVILALTTALAALSTPGAASASDMASGASGNHVASASDKGPVVPGGGVTYWVEKNPPLPSKRALKLAAEMEKSVNPLASGGGCENTAGLGVCVSWTNSQLKGDFYVNSWNGVGYYGTARVFIAYKSQTIYKYTIVTDHTGHYPIATHPTSGSGLGYTIVDTYSQSGSLLGGGISKFQYFP</sequence>
<keyword evidence="5" id="KW-1185">Reference proteome</keyword>
<keyword evidence="1" id="KW-0732">Signal</keyword>
<accession>A0A1C4WRS3</accession>
<evidence type="ECO:0000313" key="3">
    <source>
        <dbReference type="EMBL" id="SCE98849.1"/>
    </source>
</evidence>
<dbReference type="EMBL" id="PXXW01000020">
    <property type="protein sequence ID" value="RAN99430.1"/>
    <property type="molecule type" value="Genomic_DNA"/>
</dbReference>
<evidence type="ECO:0000256" key="1">
    <source>
        <dbReference type="SAM" id="SignalP"/>
    </source>
</evidence>
<dbReference type="EMBL" id="FMCR01000002">
    <property type="protein sequence ID" value="SCE98849.1"/>
    <property type="molecule type" value="Genomic_DNA"/>
</dbReference>
<evidence type="ECO:0000313" key="4">
    <source>
        <dbReference type="Proteomes" id="UP000198864"/>
    </source>
</evidence>
<gene>
    <name evidence="3" type="ORF">GA0070561_2946</name>
    <name evidence="2" type="ORF">GAR05_02675</name>
</gene>
<protein>
    <submittedName>
        <fullName evidence="3">Uncharacterized protein</fullName>
    </submittedName>
</protein>
<dbReference type="Proteomes" id="UP000249334">
    <property type="component" value="Unassembled WGS sequence"/>
</dbReference>
<feature type="signal peptide" evidence="1">
    <location>
        <begin position="1"/>
        <end position="28"/>
    </location>
</feature>
<reference evidence="3 4" key="1">
    <citation type="submission" date="2016-06" db="EMBL/GenBank/DDBJ databases">
        <authorList>
            <person name="Kjaerup R.B."/>
            <person name="Dalgaard T.S."/>
            <person name="Juul-Madsen H.R."/>
        </authorList>
    </citation>
    <scope>NUCLEOTIDE SEQUENCE [LARGE SCALE GENOMIC DNA]</scope>
    <source>
        <strain evidence="3 4">DSM 44871</strain>
    </source>
</reference>
<dbReference type="AlphaFoldDB" id="A0A1C4WRS3"/>
<organism evidence="3 4">
    <name type="scientific">Micromonospora saelicesensis</name>
    <dbReference type="NCBI Taxonomy" id="285676"/>
    <lineage>
        <taxon>Bacteria</taxon>
        <taxon>Bacillati</taxon>
        <taxon>Actinomycetota</taxon>
        <taxon>Actinomycetes</taxon>
        <taxon>Micromonosporales</taxon>
        <taxon>Micromonosporaceae</taxon>
        <taxon>Micromonospora</taxon>
    </lineage>
</organism>
<dbReference type="Proteomes" id="UP000198864">
    <property type="component" value="Unassembled WGS sequence"/>
</dbReference>
<reference evidence="2 5" key="2">
    <citation type="submission" date="2018-03" db="EMBL/GenBank/DDBJ databases">
        <title>Genomic framework for the identification of Micromonospora saelicesensis and Micromonospora noduli.</title>
        <authorList>
            <person name="Riesco R."/>
            <person name="Trujillo M.E."/>
        </authorList>
    </citation>
    <scope>NUCLEOTIDE SEQUENCE [LARGE SCALE GENOMIC DNA]</scope>
    <source>
        <strain evidence="2 5">GAR05</strain>
    </source>
</reference>
<feature type="chain" id="PRO_5008707218" evidence="1">
    <location>
        <begin position="29"/>
        <end position="187"/>
    </location>
</feature>
<evidence type="ECO:0000313" key="5">
    <source>
        <dbReference type="Proteomes" id="UP000249334"/>
    </source>
</evidence>
<name>A0A1C4WRS3_9ACTN</name>
<proteinExistence type="predicted"/>
<evidence type="ECO:0000313" key="2">
    <source>
        <dbReference type="EMBL" id="RAN99430.1"/>
    </source>
</evidence>